<evidence type="ECO:0000313" key="4">
    <source>
        <dbReference type="EMBL" id="MEE3718857.1"/>
    </source>
</evidence>
<dbReference type="Proteomes" id="UP001333818">
    <property type="component" value="Unassembled WGS sequence"/>
</dbReference>
<dbReference type="AlphaFoldDB" id="A0AAW9PWL2"/>
<accession>A0AAW9PWL2</accession>
<evidence type="ECO:0000259" key="3">
    <source>
        <dbReference type="Pfam" id="PF17782"/>
    </source>
</evidence>
<dbReference type="PANTHER" id="PTHR43022">
    <property type="entry name" value="PROTEIN SMF"/>
    <property type="match status" value="1"/>
</dbReference>
<organism evidence="4 5">
    <name type="scientific">Tumidithrix elongata BACA0141</name>
    <dbReference type="NCBI Taxonomy" id="2716417"/>
    <lineage>
        <taxon>Bacteria</taxon>
        <taxon>Bacillati</taxon>
        <taxon>Cyanobacteriota</taxon>
        <taxon>Cyanophyceae</taxon>
        <taxon>Pseudanabaenales</taxon>
        <taxon>Pseudanabaenaceae</taxon>
        <taxon>Tumidithrix</taxon>
        <taxon>Tumidithrix elongata</taxon>
    </lineage>
</organism>
<dbReference type="InterPro" id="IPR010994">
    <property type="entry name" value="RuvA_2-like"/>
</dbReference>
<dbReference type="RefSeq" id="WP_330485293.1">
    <property type="nucleotide sequence ID" value="NZ_JAZBJZ010000097.1"/>
</dbReference>
<dbReference type="Pfam" id="PF02481">
    <property type="entry name" value="DNA_processg_A"/>
    <property type="match status" value="1"/>
</dbReference>
<dbReference type="SUPFAM" id="SSF102405">
    <property type="entry name" value="MCP/YpsA-like"/>
    <property type="match status" value="1"/>
</dbReference>
<gene>
    <name evidence="4" type="primary">dprA</name>
    <name evidence="4" type="ORF">V2H45_19105</name>
</gene>
<reference evidence="4" key="1">
    <citation type="submission" date="2024-01" db="EMBL/GenBank/DDBJ databases">
        <title>Bank of Algae and Cyanobacteria of the Azores (BACA) strain genomes.</title>
        <authorList>
            <person name="Luz R."/>
            <person name="Cordeiro R."/>
            <person name="Fonseca A."/>
            <person name="Goncalves V."/>
        </authorList>
    </citation>
    <scope>NUCLEOTIDE SEQUENCE</scope>
    <source>
        <strain evidence="4">BACA0141</strain>
    </source>
</reference>
<dbReference type="Gene3D" id="3.40.50.450">
    <property type="match status" value="1"/>
</dbReference>
<dbReference type="InterPro" id="IPR036388">
    <property type="entry name" value="WH-like_DNA-bd_sf"/>
</dbReference>
<dbReference type="SUPFAM" id="SSF47781">
    <property type="entry name" value="RuvA domain 2-like"/>
    <property type="match status" value="1"/>
</dbReference>
<evidence type="ECO:0000256" key="1">
    <source>
        <dbReference type="ARBA" id="ARBA00006525"/>
    </source>
</evidence>
<dbReference type="Gene3D" id="1.10.10.10">
    <property type="entry name" value="Winged helix-like DNA-binding domain superfamily/Winged helix DNA-binding domain"/>
    <property type="match status" value="1"/>
</dbReference>
<comment type="caution">
    <text evidence="4">The sequence shown here is derived from an EMBL/GenBank/DDBJ whole genome shotgun (WGS) entry which is preliminary data.</text>
</comment>
<proteinExistence type="inferred from homology"/>
<dbReference type="InterPro" id="IPR003488">
    <property type="entry name" value="DprA"/>
</dbReference>
<feature type="domain" description="DprA winged helix" evidence="3">
    <location>
        <begin position="302"/>
        <end position="357"/>
    </location>
</feature>
<sequence length="363" mass="40040">MERAYWLAWSTIYGIGSVLLKRIYLGFGSLEAAWKAPIEELAEIEGLGKQVCEAIQRDRLSLDPKQLLTDHLSKNPDFWTPADPEYPKLLWEIPDPPPILYYRGNLKSWSERYTVGIVGTRSPTAYGRRWTKKIAQALAERGFTIISGLADGVDAEAHQGCLSMQGQTIAVVGTGVDRVYPARNQTLYQKILETGSILSEYPQGTPPDRAHFPKRNRIIAGLCRATIVIEAPERSGALITAHQANDYNRDVFALPGSLDVEQAKGCLNLIDKGAQIILGIDELLEALGMLPQLDPAIEPVQLALLDPIQQKILEAIGFDEAVSFDRIIEQVNLPSGEVSGALLQMELLGAIAQVPGMRYQRLT</sequence>
<name>A0AAW9PWL2_9CYAN</name>
<evidence type="ECO:0000259" key="2">
    <source>
        <dbReference type="Pfam" id="PF02481"/>
    </source>
</evidence>
<dbReference type="InterPro" id="IPR041614">
    <property type="entry name" value="DprA_WH"/>
</dbReference>
<dbReference type="GO" id="GO:0009294">
    <property type="term" value="P:DNA-mediated transformation"/>
    <property type="evidence" value="ECO:0007669"/>
    <property type="project" value="InterPro"/>
</dbReference>
<dbReference type="NCBIfam" id="TIGR00732">
    <property type="entry name" value="dprA"/>
    <property type="match status" value="1"/>
</dbReference>
<comment type="similarity">
    <text evidence="1">Belongs to the DprA/Smf family.</text>
</comment>
<evidence type="ECO:0000313" key="5">
    <source>
        <dbReference type="Proteomes" id="UP001333818"/>
    </source>
</evidence>
<dbReference type="InterPro" id="IPR057666">
    <property type="entry name" value="DrpA_SLOG"/>
</dbReference>
<feature type="domain" description="Smf/DprA SLOG" evidence="2">
    <location>
        <begin position="78"/>
        <end position="287"/>
    </location>
</feature>
<keyword evidence="5" id="KW-1185">Reference proteome</keyword>
<protein>
    <submittedName>
        <fullName evidence="4">DNA-processing protein DprA</fullName>
    </submittedName>
</protein>
<dbReference type="PANTHER" id="PTHR43022:SF1">
    <property type="entry name" value="PROTEIN SMF"/>
    <property type="match status" value="1"/>
</dbReference>
<dbReference type="EMBL" id="JAZBJZ010000097">
    <property type="protein sequence ID" value="MEE3718857.1"/>
    <property type="molecule type" value="Genomic_DNA"/>
</dbReference>
<dbReference type="Pfam" id="PF17782">
    <property type="entry name" value="WHD_DprA"/>
    <property type="match status" value="1"/>
</dbReference>